<dbReference type="InterPro" id="IPR000304">
    <property type="entry name" value="Pyrroline-COOH_reductase"/>
</dbReference>
<protein>
    <recommendedName>
        <fullName evidence="6 7">Pyrroline-5-carboxylate reductase</fullName>
        <shortName evidence="6">P5C reductase</shortName>
        <shortName evidence="6">P5CR</shortName>
        <ecNumber evidence="6 7">1.5.1.2</ecNumber>
    </recommendedName>
    <alternativeName>
        <fullName evidence="6">PCA reductase</fullName>
    </alternativeName>
</protein>
<dbReference type="Gene3D" id="3.40.50.720">
    <property type="entry name" value="NAD(P)-binding Rossmann-like Domain"/>
    <property type="match status" value="1"/>
</dbReference>
<comment type="pathway">
    <text evidence="6">Amino-acid biosynthesis; L-proline biosynthesis; L-proline from L-glutamate 5-semialdehyde: step 1/1.</text>
</comment>
<keyword evidence="12" id="KW-1185">Reference proteome</keyword>
<comment type="subcellular location">
    <subcellularLocation>
        <location evidence="6">Cytoplasm</location>
    </subcellularLocation>
</comment>
<dbReference type="HAMAP" id="MF_01925">
    <property type="entry name" value="P5C_reductase"/>
    <property type="match status" value="1"/>
</dbReference>
<gene>
    <name evidence="11" type="primary">proC_1</name>
    <name evidence="6" type="synonym">proC</name>
    <name evidence="11" type="ORF">caldi_19290</name>
</gene>
<keyword evidence="6" id="KW-0963">Cytoplasm</keyword>
<dbReference type="SUPFAM" id="SSF51735">
    <property type="entry name" value="NAD(P)-binding Rossmann-fold domains"/>
    <property type="match status" value="1"/>
</dbReference>
<dbReference type="GO" id="GO:0005737">
    <property type="term" value="C:cytoplasm"/>
    <property type="evidence" value="ECO:0007669"/>
    <property type="project" value="UniProtKB-SubCell"/>
</dbReference>
<reference evidence="11" key="1">
    <citation type="submission" date="2022-03" db="EMBL/GenBank/DDBJ databases">
        <title>Complete genome sequence of Caldinitratiruptor microaerophilus.</title>
        <authorList>
            <person name="Mukaiyama R."/>
            <person name="Nishiyama T."/>
            <person name="Ueda K."/>
        </authorList>
    </citation>
    <scope>NUCLEOTIDE SEQUENCE</scope>
    <source>
        <strain evidence="11">JCM 16183</strain>
    </source>
</reference>
<dbReference type="InterPro" id="IPR036291">
    <property type="entry name" value="NAD(P)-bd_dom_sf"/>
</dbReference>
<evidence type="ECO:0000256" key="6">
    <source>
        <dbReference type="HAMAP-Rule" id="MF_01925"/>
    </source>
</evidence>
<dbReference type="Gene3D" id="1.10.3730.10">
    <property type="entry name" value="ProC C-terminal domain-like"/>
    <property type="match status" value="1"/>
</dbReference>
<feature type="binding site" evidence="8">
    <location>
        <begin position="73"/>
        <end position="76"/>
    </location>
    <ligand>
        <name>NADP(+)</name>
        <dbReference type="ChEBI" id="CHEBI:58349"/>
    </ligand>
</feature>
<evidence type="ECO:0000256" key="4">
    <source>
        <dbReference type="ARBA" id="ARBA00023002"/>
    </source>
</evidence>
<dbReference type="InterPro" id="IPR028939">
    <property type="entry name" value="P5C_Rdtase_cat_N"/>
</dbReference>
<dbReference type="Pfam" id="PF14748">
    <property type="entry name" value="P5CR_dimer"/>
    <property type="match status" value="1"/>
</dbReference>
<evidence type="ECO:0000256" key="8">
    <source>
        <dbReference type="PIRSR" id="PIRSR000193-1"/>
    </source>
</evidence>
<dbReference type="PANTHER" id="PTHR11645:SF0">
    <property type="entry name" value="PYRROLINE-5-CARBOXYLATE REDUCTASE 3"/>
    <property type="match status" value="1"/>
</dbReference>
<feature type="domain" description="Pyrroline-5-carboxylate reductase catalytic N-terminal" evidence="9">
    <location>
        <begin position="6"/>
        <end position="102"/>
    </location>
</feature>
<evidence type="ECO:0000256" key="2">
    <source>
        <dbReference type="ARBA" id="ARBA00022650"/>
    </source>
</evidence>
<dbReference type="GO" id="GO:0055129">
    <property type="term" value="P:L-proline biosynthetic process"/>
    <property type="evidence" value="ECO:0007669"/>
    <property type="project" value="UniProtKB-UniRule"/>
</dbReference>
<evidence type="ECO:0000256" key="3">
    <source>
        <dbReference type="ARBA" id="ARBA00022857"/>
    </source>
</evidence>
<comment type="catalytic activity">
    <reaction evidence="6">
        <text>L-proline + NAD(+) = (S)-1-pyrroline-5-carboxylate + NADH + 2 H(+)</text>
        <dbReference type="Rhea" id="RHEA:14105"/>
        <dbReference type="ChEBI" id="CHEBI:15378"/>
        <dbReference type="ChEBI" id="CHEBI:17388"/>
        <dbReference type="ChEBI" id="CHEBI:57540"/>
        <dbReference type="ChEBI" id="CHEBI:57945"/>
        <dbReference type="ChEBI" id="CHEBI:60039"/>
        <dbReference type="EC" id="1.5.1.2"/>
    </reaction>
</comment>
<dbReference type="EC" id="1.5.1.2" evidence="6 7"/>
<dbReference type="SUPFAM" id="SSF48179">
    <property type="entry name" value="6-phosphogluconate dehydrogenase C-terminal domain-like"/>
    <property type="match status" value="1"/>
</dbReference>
<sequence length="280" mass="28763">MLEDLTIGFLGAGSMAEALVHGLLGAGLTAPDRIWVTNRSNRERLGGFARRFGVHVTPDKAQVVERSHVLVIACKPKDVAGLLAEVGRKTRPGQIALSVAAGISTEALAAGLTPGVQVVRAMPNTSSQIRESATALCGGPGATPEAVAVCRAILGAVGKVVEVPEPLLDAVTGLSGSGPAYVYAMVEALVEAGVRAGLPREVSHDLAVQTVLGAARMLVETREDPAVLRQKVTSPGGTTMAGLQVLSEHGFHEAIVRAVSRAAERSRELGLLLASAPGAD</sequence>
<dbReference type="InterPro" id="IPR008927">
    <property type="entry name" value="6-PGluconate_DH-like_C_sf"/>
</dbReference>
<dbReference type="PIRSF" id="PIRSF000193">
    <property type="entry name" value="Pyrrol-5-carb_rd"/>
    <property type="match status" value="1"/>
</dbReference>
<dbReference type="RefSeq" id="WP_264841531.1">
    <property type="nucleotide sequence ID" value="NZ_AP025628.1"/>
</dbReference>
<dbReference type="KEGG" id="cmic:caldi_19290"/>
<dbReference type="Proteomes" id="UP001163687">
    <property type="component" value="Chromosome"/>
</dbReference>
<dbReference type="Pfam" id="PF03807">
    <property type="entry name" value="F420_oxidored"/>
    <property type="match status" value="1"/>
</dbReference>
<dbReference type="GO" id="GO:0004735">
    <property type="term" value="F:pyrroline-5-carboxylate reductase activity"/>
    <property type="evidence" value="ECO:0007669"/>
    <property type="project" value="UniProtKB-UniRule"/>
</dbReference>
<feature type="binding site" evidence="8">
    <location>
        <begin position="10"/>
        <end position="15"/>
    </location>
    <ligand>
        <name>NADP(+)</name>
        <dbReference type="ChEBI" id="CHEBI:58349"/>
    </ligand>
</feature>
<dbReference type="NCBIfam" id="TIGR00112">
    <property type="entry name" value="proC"/>
    <property type="match status" value="1"/>
</dbReference>
<evidence type="ECO:0000313" key="12">
    <source>
        <dbReference type="Proteomes" id="UP001163687"/>
    </source>
</evidence>
<dbReference type="AlphaFoldDB" id="A0AA35CK80"/>
<evidence type="ECO:0000259" key="9">
    <source>
        <dbReference type="Pfam" id="PF03807"/>
    </source>
</evidence>
<evidence type="ECO:0000256" key="1">
    <source>
        <dbReference type="ARBA" id="ARBA00005525"/>
    </source>
</evidence>
<evidence type="ECO:0000256" key="5">
    <source>
        <dbReference type="ARBA" id="ARBA00058118"/>
    </source>
</evidence>
<organism evidence="11 12">
    <name type="scientific">Caldinitratiruptor microaerophilus</name>
    <dbReference type="NCBI Taxonomy" id="671077"/>
    <lineage>
        <taxon>Bacteria</taxon>
        <taxon>Bacillati</taxon>
        <taxon>Bacillota</taxon>
        <taxon>Clostridia</taxon>
        <taxon>Eubacteriales</taxon>
        <taxon>Symbiobacteriaceae</taxon>
        <taxon>Caldinitratiruptor</taxon>
    </lineage>
</organism>
<proteinExistence type="inferred from homology"/>
<keyword evidence="2 6" id="KW-0641">Proline biosynthesis</keyword>
<evidence type="ECO:0000259" key="10">
    <source>
        <dbReference type="Pfam" id="PF14748"/>
    </source>
</evidence>
<dbReference type="InterPro" id="IPR029036">
    <property type="entry name" value="P5CR_dimer"/>
</dbReference>
<dbReference type="PANTHER" id="PTHR11645">
    <property type="entry name" value="PYRROLINE-5-CARBOXYLATE REDUCTASE"/>
    <property type="match status" value="1"/>
</dbReference>
<dbReference type="EMBL" id="AP025628">
    <property type="protein sequence ID" value="BDG60839.1"/>
    <property type="molecule type" value="Genomic_DNA"/>
</dbReference>
<keyword evidence="4 6" id="KW-0560">Oxidoreductase</keyword>
<accession>A0AA35CK80</accession>
<comment type="catalytic activity">
    <reaction evidence="6">
        <text>L-proline + NADP(+) = (S)-1-pyrroline-5-carboxylate + NADPH + 2 H(+)</text>
        <dbReference type="Rhea" id="RHEA:14109"/>
        <dbReference type="ChEBI" id="CHEBI:15378"/>
        <dbReference type="ChEBI" id="CHEBI:17388"/>
        <dbReference type="ChEBI" id="CHEBI:57783"/>
        <dbReference type="ChEBI" id="CHEBI:58349"/>
        <dbReference type="ChEBI" id="CHEBI:60039"/>
        <dbReference type="EC" id="1.5.1.2"/>
    </reaction>
</comment>
<dbReference type="FunFam" id="1.10.3730.10:FF:000001">
    <property type="entry name" value="Pyrroline-5-carboxylate reductase"/>
    <property type="match status" value="1"/>
</dbReference>
<name>A0AA35CK80_9FIRM</name>
<comment type="function">
    <text evidence="5 6">Catalyzes the reduction of 1-pyrroline-5-carboxylate (PCA) to L-proline.</text>
</comment>
<keyword evidence="6" id="KW-0028">Amino-acid biosynthesis</keyword>
<comment type="similarity">
    <text evidence="1 6">Belongs to the pyrroline-5-carboxylate reductase family.</text>
</comment>
<feature type="domain" description="Pyrroline-5-carboxylate reductase dimerisation" evidence="10">
    <location>
        <begin position="165"/>
        <end position="269"/>
    </location>
</feature>
<evidence type="ECO:0000256" key="7">
    <source>
        <dbReference type="NCBIfam" id="TIGR00112"/>
    </source>
</evidence>
<keyword evidence="3 6" id="KW-0521">NADP</keyword>
<evidence type="ECO:0000313" key="11">
    <source>
        <dbReference type="EMBL" id="BDG60839.1"/>
    </source>
</evidence>